<dbReference type="Proteomes" id="UP001163603">
    <property type="component" value="Chromosome 12"/>
</dbReference>
<evidence type="ECO:0000313" key="1">
    <source>
        <dbReference type="EMBL" id="KAJ0018055.1"/>
    </source>
</evidence>
<comment type="caution">
    <text evidence="1">The sequence shown here is derived from an EMBL/GenBank/DDBJ whole genome shotgun (WGS) entry which is preliminary data.</text>
</comment>
<keyword evidence="2" id="KW-1185">Reference proteome</keyword>
<gene>
    <name evidence="1" type="ORF">Pint_09944</name>
</gene>
<proteinExistence type="predicted"/>
<accession>A0ACC0XIW3</accession>
<sequence>MGNCIRRESSNMVWAGDDWEFSSRGRVMDDIDDDKHGERNAGDVNVEKRRLLSEKGGFSSSSSSSLSSSSPSTREVKIKISKKELEELVHRVDMQGLSLKQVLEKLIDANIDHHHHLEHQRSWRPVLQSIPEVD</sequence>
<evidence type="ECO:0000313" key="2">
    <source>
        <dbReference type="Proteomes" id="UP001163603"/>
    </source>
</evidence>
<organism evidence="1 2">
    <name type="scientific">Pistacia integerrima</name>
    <dbReference type="NCBI Taxonomy" id="434235"/>
    <lineage>
        <taxon>Eukaryota</taxon>
        <taxon>Viridiplantae</taxon>
        <taxon>Streptophyta</taxon>
        <taxon>Embryophyta</taxon>
        <taxon>Tracheophyta</taxon>
        <taxon>Spermatophyta</taxon>
        <taxon>Magnoliopsida</taxon>
        <taxon>eudicotyledons</taxon>
        <taxon>Gunneridae</taxon>
        <taxon>Pentapetalae</taxon>
        <taxon>rosids</taxon>
        <taxon>malvids</taxon>
        <taxon>Sapindales</taxon>
        <taxon>Anacardiaceae</taxon>
        <taxon>Pistacia</taxon>
    </lineage>
</organism>
<name>A0ACC0XIW3_9ROSI</name>
<dbReference type="EMBL" id="CM047747">
    <property type="protein sequence ID" value="KAJ0018055.1"/>
    <property type="molecule type" value="Genomic_DNA"/>
</dbReference>
<reference evidence="2" key="1">
    <citation type="journal article" date="2023" name="G3 (Bethesda)">
        <title>Genome assembly and association tests identify interacting loci associated with vigor, precocity, and sex in interspecific pistachio rootstocks.</title>
        <authorList>
            <person name="Palmer W."/>
            <person name="Jacygrad E."/>
            <person name="Sagayaradj S."/>
            <person name="Cavanaugh K."/>
            <person name="Han R."/>
            <person name="Bertier L."/>
            <person name="Beede B."/>
            <person name="Kafkas S."/>
            <person name="Golino D."/>
            <person name="Preece J."/>
            <person name="Michelmore R."/>
        </authorList>
    </citation>
    <scope>NUCLEOTIDE SEQUENCE [LARGE SCALE GENOMIC DNA]</scope>
</reference>
<protein>
    <submittedName>
        <fullName evidence="1">Uncharacterized protein</fullName>
    </submittedName>
</protein>